<sequence>MLSASAPLVLLQHGGLQSLLGKTGLAMLRYRRGPIVAVVDPDNAGAELVEITGIPRPVPVVANLAEALPMGPTVAAIGLAPSGGRIPAVMRRDVEAALAAGLNLANGLHTPMADDPRLRELLHPNCWIWDLRREPRPLRVGAARASRTPARRVLFVGTDMAVGKMSAALELHRAGVEQGLAMNFVATGQAGILISGGGIALDAVRVDYAAGAVEAAVLEAGKGADWVLVEGQGSLLHPGSTATLPLLRGSQPTDLVLVHRAGQQHLLSLAADGPSVPIPPLPQVVKLYEAVAAVACPALSSPCRLRAVALNTGHLQPEDAQSAITTTQVETGLFCDDPVRFGGAQLLAHLQESSRTMEGAARL</sequence>
<name>A0A0G8AVT9_9SYNE</name>
<dbReference type="PATRIC" id="fig|1608419.3.peg.2462"/>
<evidence type="ECO:0008006" key="5">
    <source>
        <dbReference type="Google" id="ProtNLM"/>
    </source>
</evidence>
<dbReference type="InterPro" id="IPR027417">
    <property type="entry name" value="P-loop_NTPase"/>
</dbReference>
<evidence type="ECO:0000313" key="4">
    <source>
        <dbReference type="Proteomes" id="UP000035037"/>
    </source>
</evidence>
<dbReference type="PIRSF" id="PIRSF026760">
    <property type="entry name" value="UCP026760"/>
    <property type="match status" value="1"/>
</dbReference>
<reference evidence="3 4" key="1">
    <citation type="submission" date="2015-02" db="EMBL/GenBank/DDBJ databases">
        <authorList>
            <person name="Slaby B."/>
            <person name="Hentschel U."/>
        </authorList>
    </citation>
    <scope>NUCLEOTIDE SEQUENCE [LARGE SCALE GENOMIC DNA]</scope>
    <source>
        <strain evidence="3">15L</strain>
    </source>
</reference>
<feature type="domain" description="D-glutamate N-acetyltransferase-like N-terminal" evidence="2">
    <location>
        <begin position="42"/>
        <end position="133"/>
    </location>
</feature>
<dbReference type="Pfam" id="PF07755">
    <property type="entry name" value="DUF1611"/>
    <property type="match status" value="1"/>
</dbReference>
<comment type="caution">
    <text evidence="3">The sequence shown here is derived from an EMBL/GenBank/DDBJ whole genome shotgun (WGS) entry which is preliminary data.</text>
</comment>
<dbReference type="STRING" id="431041.FLM9_1422"/>
<protein>
    <recommendedName>
        <fullName evidence="5">EBNA-1 nuclear protein</fullName>
    </recommendedName>
</protein>
<dbReference type="Gene3D" id="3.40.50.720">
    <property type="entry name" value="NAD(P)-binding Rossmann-like Domain"/>
    <property type="match status" value="1"/>
</dbReference>
<accession>A0A0G8AVT9</accession>
<dbReference type="InterPro" id="IPR035086">
    <property type="entry name" value="DgcN-like_C"/>
</dbReference>
<dbReference type="PANTHER" id="PTHR40690:SF1">
    <property type="entry name" value="DUF1611 DOMAIN-CONTAINING PROTEIN"/>
    <property type="match status" value="1"/>
</dbReference>
<dbReference type="Gene3D" id="3.40.50.300">
    <property type="entry name" value="P-loop containing nucleotide triphosphate hydrolases"/>
    <property type="match status" value="1"/>
</dbReference>
<feature type="domain" description="D-glutamate N-acetyltransferase-like C-terminal" evidence="1">
    <location>
        <begin position="140"/>
        <end position="347"/>
    </location>
</feature>
<dbReference type="AlphaFoldDB" id="A0A0G8AVT9"/>
<organism evidence="3 4">
    <name type="scientific">Candidatus Synechococcus spongiarum 15L</name>
    <dbReference type="NCBI Taxonomy" id="1608419"/>
    <lineage>
        <taxon>Bacteria</taxon>
        <taxon>Bacillati</taxon>
        <taxon>Cyanobacteriota</taxon>
        <taxon>Cyanophyceae</taxon>
        <taxon>Synechococcales</taxon>
        <taxon>Synechococcaceae</taxon>
        <taxon>Synechococcus</taxon>
    </lineage>
</organism>
<dbReference type="SUPFAM" id="SSF52540">
    <property type="entry name" value="P-loop containing nucleoside triphosphate hydrolases"/>
    <property type="match status" value="1"/>
</dbReference>
<dbReference type="InterPro" id="IPR011669">
    <property type="entry name" value="DgcN-like"/>
</dbReference>
<evidence type="ECO:0000313" key="3">
    <source>
        <dbReference type="EMBL" id="KKZ13214.1"/>
    </source>
</evidence>
<evidence type="ECO:0000259" key="1">
    <source>
        <dbReference type="Pfam" id="PF07755"/>
    </source>
</evidence>
<evidence type="ECO:0000259" key="2">
    <source>
        <dbReference type="Pfam" id="PF17396"/>
    </source>
</evidence>
<dbReference type="Pfam" id="PF17396">
    <property type="entry name" value="DUF1611_N"/>
    <property type="match status" value="1"/>
</dbReference>
<gene>
    <name evidence="3" type="ORF">TQ37_04555</name>
</gene>
<reference evidence="3 4" key="2">
    <citation type="submission" date="2015-05" db="EMBL/GenBank/DDBJ databases">
        <title>Lifestyle Evolution in Cyanobacterial Symbionts of Sponges.</title>
        <authorList>
            <person name="Burgsdorf I."/>
            <person name="Slaby B.M."/>
            <person name="Handley K.M."/>
            <person name="Haber M."/>
            <person name="Blom J."/>
            <person name="Marshall C.W."/>
            <person name="Gilbert J.A."/>
            <person name="Hentschel U."/>
            <person name="Steindler L."/>
        </authorList>
    </citation>
    <scope>NUCLEOTIDE SEQUENCE [LARGE SCALE GENOMIC DNA]</scope>
    <source>
        <strain evidence="3">15L</strain>
    </source>
</reference>
<dbReference type="EMBL" id="JYFQ01000092">
    <property type="protein sequence ID" value="KKZ13214.1"/>
    <property type="molecule type" value="Genomic_DNA"/>
</dbReference>
<dbReference type="Proteomes" id="UP000035037">
    <property type="component" value="Unassembled WGS sequence"/>
</dbReference>
<proteinExistence type="predicted"/>
<dbReference type="InterPro" id="IPR035402">
    <property type="entry name" value="DgcN-like_N"/>
</dbReference>
<dbReference type="PANTHER" id="PTHR40690">
    <property type="entry name" value="GLL3100 PROTEIN"/>
    <property type="match status" value="1"/>
</dbReference>